<evidence type="ECO:0000256" key="1">
    <source>
        <dbReference type="SAM" id="MobiDB-lite"/>
    </source>
</evidence>
<evidence type="ECO:0000313" key="4">
    <source>
        <dbReference type="Proteomes" id="UP000663832"/>
    </source>
</evidence>
<dbReference type="EMBL" id="CAJNOI010000031">
    <property type="protein sequence ID" value="CAF0882155.1"/>
    <property type="molecule type" value="Genomic_DNA"/>
</dbReference>
<feature type="compositionally biased region" description="Polar residues" evidence="1">
    <location>
        <begin position="30"/>
        <end position="46"/>
    </location>
</feature>
<evidence type="ECO:0000313" key="5">
    <source>
        <dbReference type="Proteomes" id="UP000663877"/>
    </source>
</evidence>
<dbReference type="Proteomes" id="UP000663832">
    <property type="component" value="Unassembled WGS sequence"/>
</dbReference>
<dbReference type="OrthoDB" id="10550465at2759"/>
<feature type="region of interest" description="Disordered" evidence="1">
    <location>
        <begin position="1"/>
        <end position="69"/>
    </location>
</feature>
<dbReference type="Proteomes" id="UP000663877">
    <property type="component" value="Unassembled WGS sequence"/>
</dbReference>
<reference evidence="2" key="1">
    <citation type="submission" date="2021-02" db="EMBL/GenBank/DDBJ databases">
        <authorList>
            <person name="Nowell W R."/>
        </authorList>
    </citation>
    <scope>NUCLEOTIDE SEQUENCE</scope>
</reference>
<name>A0A813YCB1_9BILA</name>
<proteinExistence type="predicted"/>
<organism evidence="2 5">
    <name type="scientific">Adineta steineri</name>
    <dbReference type="NCBI Taxonomy" id="433720"/>
    <lineage>
        <taxon>Eukaryota</taxon>
        <taxon>Metazoa</taxon>
        <taxon>Spiralia</taxon>
        <taxon>Gnathifera</taxon>
        <taxon>Rotifera</taxon>
        <taxon>Eurotatoria</taxon>
        <taxon>Bdelloidea</taxon>
        <taxon>Adinetida</taxon>
        <taxon>Adinetidae</taxon>
        <taxon>Adineta</taxon>
    </lineage>
</organism>
<evidence type="ECO:0000313" key="3">
    <source>
        <dbReference type="EMBL" id="CAF0887982.1"/>
    </source>
</evidence>
<protein>
    <submittedName>
        <fullName evidence="2">Uncharacterized protein</fullName>
    </submittedName>
</protein>
<keyword evidence="4" id="KW-1185">Reference proteome</keyword>
<dbReference type="AlphaFoldDB" id="A0A813YCB1"/>
<sequence length="69" mass="7771">MKRRKMRTVPFAGNTAWAQQENQYKPPGFNQASHPNQPSSYNQVPPYSQAPAYSGFNTRAQPTKMTPVS</sequence>
<comment type="caution">
    <text evidence="2">The sequence shown here is derived from an EMBL/GenBank/DDBJ whole genome shotgun (WGS) entry which is preliminary data.</text>
</comment>
<accession>A0A813YCB1</accession>
<feature type="compositionally biased region" description="Polar residues" evidence="1">
    <location>
        <begin position="55"/>
        <end position="69"/>
    </location>
</feature>
<gene>
    <name evidence="2" type="ORF">BJG266_LOCUS9484</name>
    <name evidence="3" type="ORF">QVE165_LOCUS8786</name>
</gene>
<dbReference type="EMBL" id="CAJNOM010000039">
    <property type="protein sequence ID" value="CAF0887982.1"/>
    <property type="molecule type" value="Genomic_DNA"/>
</dbReference>
<evidence type="ECO:0000313" key="2">
    <source>
        <dbReference type="EMBL" id="CAF0882155.1"/>
    </source>
</evidence>